<organism evidence="1 2">
    <name type="scientific">Pseudomonas phage vB_PsyM_KIL1</name>
    <dbReference type="NCBI Taxonomy" id="1777065"/>
    <lineage>
        <taxon>Viruses</taxon>
        <taxon>Duplodnaviria</taxon>
        <taxon>Heunggongvirae</taxon>
        <taxon>Uroviricota</taxon>
        <taxon>Caudoviricetes</taxon>
        <taxon>Vandenendeviridae</taxon>
        <taxon>Gorskivirinae</taxon>
        <taxon>Flaumdravirus</taxon>
        <taxon>Flaumdravirus KIL4</taxon>
    </lineage>
</organism>
<accession>A0A142IDQ3</accession>
<keyword evidence="2" id="KW-1185">Reference proteome</keyword>
<sequence length="83" mass="9341">MTQDELFQRYITLELNSLAAKEDVKALTEEAKEAGFDKVDIGLIKASAKIHVADAFEEKSEAARALEAKYKELTGYDQDEPKY</sequence>
<dbReference type="RefSeq" id="YP_009276040.1">
    <property type="nucleotide sequence ID" value="NC_030934.1"/>
</dbReference>
<dbReference type="Proteomes" id="UP000203989">
    <property type="component" value="Segment"/>
</dbReference>
<dbReference type="OrthoDB" id="35900at10239"/>
<name>A0A142IDQ3_9CAUD</name>
<evidence type="ECO:0000313" key="2">
    <source>
        <dbReference type="Proteomes" id="UP000203989"/>
    </source>
</evidence>
<proteinExistence type="predicted"/>
<evidence type="ECO:0000313" key="1">
    <source>
        <dbReference type="EMBL" id="AMR57358.1"/>
    </source>
</evidence>
<reference evidence="1 2" key="1">
    <citation type="journal article" date="2016" name="Front. Microbiol.">
        <title>Characterization of Novel Bacteriophages for Biocontrol of Bacterial Blight in Leek Caused by Pseudomonas syringae pv. porri.</title>
        <authorList>
            <person name="Rombouts S."/>
            <person name="Lavigne R."/>
        </authorList>
    </citation>
    <scope>NUCLEOTIDE SEQUENCE [LARGE SCALE GENOMIC DNA]</scope>
</reference>
<dbReference type="GeneID" id="28802504"/>
<protein>
    <submittedName>
        <fullName evidence="1">Uncharacterized protein</fullName>
    </submittedName>
</protein>
<gene>
    <name evidence="1" type="ORF">vB_PsyM_KIL1_0111</name>
</gene>
<dbReference type="KEGG" id="vg:28802504"/>
<dbReference type="EMBL" id="KU130126">
    <property type="protein sequence ID" value="AMR57358.1"/>
    <property type="molecule type" value="Genomic_DNA"/>
</dbReference>